<evidence type="ECO:0000313" key="3">
    <source>
        <dbReference type="Proteomes" id="UP000297245"/>
    </source>
</evidence>
<dbReference type="AlphaFoldDB" id="A0A4V6T4W0"/>
<feature type="transmembrane region" description="Helical" evidence="1">
    <location>
        <begin position="143"/>
        <end position="166"/>
    </location>
</feature>
<protein>
    <submittedName>
        <fullName evidence="2">Uncharacterized protein</fullName>
    </submittedName>
</protein>
<dbReference type="Proteomes" id="UP000297245">
    <property type="component" value="Unassembled WGS sequence"/>
</dbReference>
<dbReference type="EMBL" id="ML180656">
    <property type="protein sequence ID" value="THU76905.1"/>
    <property type="molecule type" value="Genomic_DNA"/>
</dbReference>
<evidence type="ECO:0000256" key="1">
    <source>
        <dbReference type="SAM" id="Phobius"/>
    </source>
</evidence>
<keyword evidence="1" id="KW-0472">Membrane</keyword>
<reference evidence="2 3" key="1">
    <citation type="journal article" date="2019" name="Nat. Ecol. Evol.">
        <title>Megaphylogeny resolves global patterns of mushroom evolution.</title>
        <authorList>
            <person name="Varga T."/>
            <person name="Krizsan K."/>
            <person name="Foldi C."/>
            <person name="Dima B."/>
            <person name="Sanchez-Garcia M."/>
            <person name="Sanchez-Ramirez S."/>
            <person name="Szollosi G.J."/>
            <person name="Szarkandi J.G."/>
            <person name="Papp V."/>
            <person name="Albert L."/>
            <person name="Andreopoulos W."/>
            <person name="Angelini C."/>
            <person name="Antonin V."/>
            <person name="Barry K.W."/>
            <person name="Bougher N.L."/>
            <person name="Buchanan P."/>
            <person name="Buyck B."/>
            <person name="Bense V."/>
            <person name="Catcheside P."/>
            <person name="Chovatia M."/>
            <person name="Cooper J."/>
            <person name="Damon W."/>
            <person name="Desjardin D."/>
            <person name="Finy P."/>
            <person name="Geml J."/>
            <person name="Haridas S."/>
            <person name="Hughes K."/>
            <person name="Justo A."/>
            <person name="Karasinski D."/>
            <person name="Kautmanova I."/>
            <person name="Kiss B."/>
            <person name="Kocsube S."/>
            <person name="Kotiranta H."/>
            <person name="LaButti K.M."/>
            <person name="Lechner B.E."/>
            <person name="Liimatainen K."/>
            <person name="Lipzen A."/>
            <person name="Lukacs Z."/>
            <person name="Mihaltcheva S."/>
            <person name="Morgado L.N."/>
            <person name="Niskanen T."/>
            <person name="Noordeloos M.E."/>
            <person name="Ohm R.A."/>
            <person name="Ortiz-Santana B."/>
            <person name="Ovrebo C."/>
            <person name="Racz N."/>
            <person name="Riley R."/>
            <person name="Savchenko A."/>
            <person name="Shiryaev A."/>
            <person name="Soop K."/>
            <person name="Spirin V."/>
            <person name="Szebenyi C."/>
            <person name="Tomsovsky M."/>
            <person name="Tulloss R.E."/>
            <person name="Uehling J."/>
            <person name="Grigoriev I.V."/>
            <person name="Vagvolgyi C."/>
            <person name="Papp T."/>
            <person name="Martin F.M."/>
            <person name="Miettinen O."/>
            <person name="Hibbett D.S."/>
            <person name="Nagy L.G."/>
        </authorList>
    </citation>
    <scope>NUCLEOTIDE SEQUENCE [LARGE SCALE GENOMIC DNA]</scope>
    <source>
        <strain evidence="2 3">CBS 962.96</strain>
    </source>
</reference>
<proteinExistence type="predicted"/>
<keyword evidence="1" id="KW-1133">Transmembrane helix</keyword>
<organism evidence="2 3">
    <name type="scientific">Dendrothele bispora (strain CBS 962.96)</name>
    <dbReference type="NCBI Taxonomy" id="1314807"/>
    <lineage>
        <taxon>Eukaryota</taxon>
        <taxon>Fungi</taxon>
        <taxon>Dikarya</taxon>
        <taxon>Basidiomycota</taxon>
        <taxon>Agaricomycotina</taxon>
        <taxon>Agaricomycetes</taxon>
        <taxon>Agaricomycetidae</taxon>
        <taxon>Agaricales</taxon>
        <taxon>Agaricales incertae sedis</taxon>
        <taxon>Dendrothele</taxon>
    </lineage>
</organism>
<keyword evidence="1" id="KW-0812">Transmembrane</keyword>
<evidence type="ECO:0000313" key="2">
    <source>
        <dbReference type="EMBL" id="THU76905.1"/>
    </source>
</evidence>
<sequence length="171" mass="18929">MEIKGIASESRLSAGLYYCFWHTDSYNSLDLDSKPDFGIPKYGLTPSALVYRAFAPTELASPGEPLWFRALFMRYPCNLPTYVPVDSTDRCAQPQTRSHASVLHRQLRLVIFGIQHASSELCSLLALLLPLSSSSEHTQKLPLIRQISAILLLLVLSVNALVTASIQIQAP</sequence>
<keyword evidence="3" id="KW-1185">Reference proteome</keyword>
<name>A0A4V6T4W0_DENBC</name>
<gene>
    <name evidence="2" type="ORF">K435DRAFT_124542</name>
</gene>
<accession>A0A4V6T4W0</accession>